<dbReference type="Pfam" id="PF10168">
    <property type="entry name" value="Nup88"/>
    <property type="match status" value="1"/>
</dbReference>
<feature type="non-terminal residue" evidence="9">
    <location>
        <position position="1"/>
    </location>
</feature>
<evidence type="ECO:0000256" key="6">
    <source>
        <dbReference type="ARBA" id="ARBA00023132"/>
    </source>
</evidence>
<sequence length="125" mass="14430">VLREKATAISEKLEKCKDDHESLCRRLEGCLRKVQSRIPVLSEAERQEMKELNAIKSSMDLYKQNIDQVRVKQEYQQRQIQRVGGGSSPALHKRQLAQIQTILQDEASDIQELKEDITRLNVTLS</sequence>
<reference evidence="9 10" key="1">
    <citation type="submission" date="2019-01" db="EMBL/GenBank/DDBJ databases">
        <title>A draft genome assembly of the solar-powered sea slug Elysia chlorotica.</title>
        <authorList>
            <person name="Cai H."/>
            <person name="Li Q."/>
            <person name="Fang X."/>
            <person name="Li J."/>
            <person name="Curtis N.E."/>
            <person name="Altenburger A."/>
            <person name="Shibata T."/>
            <person name="Feng M."/>
            <person name="Maeda T."/>
            <person name="Schwartz J.A."/>
            <person name="Shigenobu S."/>
            <person name="Lundholm N."/>
            <person name="Nishiyama T."/>
            <person name="Yang H."/>
            <person name="Hasebe M."/>
            <person name="Li S."/>
            <person name="Pierce S.K."/>
            <person name="Wang J."/>
        </authorList>
    </citation>
    <scope>NUCLEOTIDE SEQUENCE [LARGE SCALE GENOMIC DNA]</scope>
    <source>
        <strain evidence="9">EC2010</strain>
        <tissue evidence="9">Whole organism of an adult</tissue>
    </source>
</reference>
<accession>A0A3S0ZJI9</accession>
<protein>
    <submittedName>
        <fullName evidence="9">Uncharacterized protein</fullName>
    </submittedName>
</protein>
<dbReference type="Proteomes" id="UP000271974">
    <property type="component" value="Unassembled WGS sequence"/>
</dbReference>
<dbReference type="GO" id="GO:0006406">
    <property type="term" value="P:mRNA export from nucleus"/>
    <property type="evidence" value="ECO:0007669"/>
    <property type="project" value="TreeGrafter"/>
</dbReference>
<organism evidence="9 10">
    <name type="scientific">Elysia chlorotica</name>
    <name type="common">Eastern emerald elysia</name>
    <name type="synonym">Sea slug</name>
    <dbReference type="NCBI Taxonomy" id="188477"/>
    <lineage>
        <taxon>Eukaryota</taxon>
        <taxon>Metazoa</taxon>
        <taxon>Spiralia</taxon>
        <taxon>Lophotrochozoa</taxon>
        <taxon>Mollusca</taxon>
        <taxon>Gastropoda</taxon>
        <taxon>Heterobranchia</taxon>
        <taxon>Euthyneura</taxon>
        <taxon>Panpulmonata</taxon>
        <taxon>Sacoglossa</taxon>
        <taxon>Placobranchoidea</taxon>
        <taxon>Plakobranchidae</taxon>
        <taxon>Elysia</taxon>
    </lineage>
</organism>
<evidence type="ECO:0000256" key="5">
    <source>
        <dbReference type="ARBA" id="ARBA00023010"/>
    </source>
</evidence>
<keyword evidence="2" id="KW-0813">Transport</keyword>
<dbReference type="GO" id="GO:0000055">
    <property type="term" value="P:ribosomal large subunit export from nucleus"/>
    <property type="evidence" value="ECO:0007669"/>
    <property type="project" value="InterPro"/>
</dbReference>
<dbReference type="GO" id="GO:0017056">
    <property type="term" value="F:structural constituent of nuclear pore"/>
    <property type="evidence" value="ECO:0007669"/>
    <property type="project" value="InterPro"/>
</dbReference>
<evidence type="ECO:0000256" key="1">
    <source>
        <dbReference type="ARBA" id="ARBA00004567"/>
    </source>
</evidence>
<evidence type="ECO:0000256" key="7">
    <source>
        <dbReference type="ARBA" id="ARBA00023242"/>
    </source>
</evidence>
<dbReference type="OrthoDB" id="341482at2759"/>
<evidence type="ECO:0000256" key="3">
    <source>
        <dbReference type="ARBA" id="ARBA00022816"/>
    </source>
</evidence>
<keyword evidence="3" id="KW-0509">mRNA transport</keyword>
<dbReference type="GO" id="GO:0005643">
    <property type="term" value="C:nuclear pore"/>
    <property type="evidence" value="ECO:0007669"/>
    <property type="project" value="UniProtKB-SubCell"/>
</dbReference>
<keyword evidence="6" id="KW-0906">Nuclear pore complex</keyword>
<keyword evidence="7" id="KW-0539">Nucleus</keyword>
<dbReference type="AlphaFoldDB" id="A0A3S0ZJI9"/>
<keyword evidence="5" id="KW-0811">Translocation</keyword>
<dbReference type="PANTHER" id="PTHR13257">
    <property type="entry name" value="NUCLEOPORIN NUP84-RELATED"/>
    <property type="match status" value="1"/>
</dbReference>
<keyword evidence="10" id="KW-1185">Reference proteome</keyword>
<evidence type="ECO:0000256" key="2">
    <source>
        <dbReference type="ARBA" id="ARBA00022448"/>
    </source>
</evidence>
<gene>
    <name evidence="9" type="ORF">EGW08_013044</name>
</gene>
<comment type="subcellular location">
    <subcellularLocation>
        <location evidence="1">Nucleus</location>
        <location evidence="1">Nuclear pore complex</location>
    </subcellularLocation>
</comment>
<dbReference type="GO" id="GO:0000056">
    <property type="term" value="P:ribosomal small subunit export from nucleus"/>
    <property type="evidence" value="ECO:0007669"/>
    <property type="project" value="InterPro"/>
</dbReference>
<keyword evidence="8" id="KW-0175">Coiled coil</keyword>
<comment type="caution">
    <text evidence="9">The sequence shown here is derived from an EMBL/GenBank/DDBJ whole genome shotgun (WGS) entry which is preliminary data.</text>
</comment>
<dbReference type="STRING" id="188477.A0A3S0ZJI9"/>
<evidence type="ECO:0000313" key="10">
    <source>
        <dbReference type="Proteomes" id="UP000271974"/>
    </source>
</evidence>
<dbReference type="GO" id="GO:0006606">
    <property type="term" value="P:protein import into nucleus"/>
    <property type="evidence" value="ECO:0007669"/>
    <property type="project" value="TreeGrafter"/>
</dbReference>
<keyword evidence="4" id="KW-0653">Protein transport</keyword>
<dbReference type="InterPro" id="IPR019321">
    <property type="entry name" value="Nucleoporin_Nup88"/>
</dbReference>
<proteinExistence type="predicted"/>
<evidence type="ECO:0000256" key="4">
    <source>
        <dbReference type="ARBA" id="ARBA00022927"/>
    </source>
</evidence>
<evidence type="ECO:0000313" key="9">
    <source>
        <dbReference type="EMBL" id="RUS79186.1"/>
    </source>
</evidence>
<dbReference type="EMBL" id="RQTK01000465">
    <property type="protein sequence ID" value="RUS79186.1"/>
    <property type="molecule type" value="Genomic_DNA"/>
</dbReference>
<dbReference type="InterPro" id="IPR037700">
    <property type="entry name" value="NUP88/NUP82"/>
</dbReference>
<dbReference type="PANTHER" id="PTHR13257:SF0">
    <property type="entry name" value="NUCLEAR PORE COMPLEX PROTEIN NUP88"/>
    <property type="match status" value="1"/>
</dbReference>
<name>A0A3S0ZJI9_ELYCH</name>
<feature type="coiled-coil region" evidence="8">
    <location>
        <begin position="96"/>
        <end position="123"/>
    </location>
</feature>
<evidence type="ECO:0000256" key="8">
    <source>
        <dbReference type="SAM" id="Coils"/>
    </source>
</evidence>